<dbReference type="InterPro" id="IPR014748">
    <property type="entry name" value="Enoyl-CoA_hydra_C"/>
</dbReference>
<dbReference type="PANTHER" id="PTHR11941">
    <property type="entry name" value="ENOYL-COA HYDRATASE-RELATED"/>
    <property type="match status" value="1"/>
</dbReference>
<proteinExistence type="inferred from homology"/>
<organism evidence="3 4">
    <name type="scientific">Streptacidiphilus pinicola</name>
    <dbReference type="NCBI Taxonomy" id="2219663"/>
    <lineage>
        <taxon>Bacteria</taxon>
        <taxon>Bacillati</taxon>
        <taxon>Actinomycetota</taxon>
        <taxon>Actinomycetes</taxon>
        <taxon>Kitasatosporales</taxon>
        <taxon>Streptomycetaceae</taxon>
        <taxon>Streptacidiphilus</taxon>
    </lineage>
</organism>
<keyword evidence="4" id="KW-1185">Reference proteome</keyword>
<dbReference type="Proteomes" id="UP000248889">
    <property type="component" value="Unassembled WGS sequence"/>
</dbReference>
<accession>A0A2X0IJ58</accession>
<reference evidence="3 4" key="1">
    <citation type="submission" date="2018-06" db="EMBL/GenBank/DDBJ databases">
        <title>Streptacidiphilus pinicola sp. nov., isolated from pine grove soil.</title>
        <authorList>
            <person name="Roh S.G."/>
            <person name="Park S."/>
            <person name="Kim M.-K."/>
            <person name="Yun B.-R."/>
            <person name="Park J."/>
            <person name="Kim M.J."/>
            <person name="Kim Y.S."/>
            <person name="Kim S.B."/>
        </authorList>
    </citation>
    <scope>NUCLEOTIDE SEQUENCE [LARGE SCALE GENOMIC DNA]</scope>
    <source>
        <strain evidence="3 4">MMS16-CNU450</strain>
    </source>
</reference>
<dbReference type="InterPro" id="IPR001753">
    <property type="entry name" value="Enoyl-CoA_hydra/iso"/>
</dbReference>
<dbReference type="CDD" id="cd06558">
    <property type="entry name" value="crotonase-like"/>
    <property type="match status" value="1"/>
</dbReference>
<comment type="caution">
    <text evidence="3">The sequence shown here is derived from an EMBL/GenBank/DDBJ whole genome shotgun (WGS) entry which is preliminary data.</text>
</comment>
<dbReference type="PANTHER" id="PTHR11941:SF133">
    <property type="entry name" value="1,2-EPOXYPHENYLACETYL-COA ISOMERASE"/>
    <property type="match status" value="1"/>
</dbReference>
<dbReference type="Gene3D" id="1.10.12.10">
    <property type="entry name" value="Lyase 2-enoyl-coa Hydratase, Chain A, domain 2"/>
    <property type="match status" value="1"/>
</dbReference>
<name>A0A2X0IJ58_9ACTN</name>
<dbReference type="EMBL" id="QKYN01000087">
    <property type="protein sequence ID" value="RAG83431.1"/>
    <property type="molecule type" value="Genomic_DNA"/>
</dbReference>
<dbReference type="AlphaFoldDB" id="A0A2X0IJ58"/>
<dbReference type="GO" id="GO:0004300">
    <property type="term" value="F:enoyl-CoA hydratase activity"/>
    <property type="evidence" value="ECO:0007669"/>
    <property type="project" value="UniProtKB-EC"/>
</dbReference>
<gene>
    <name evidence="3" type="ORF">DN069_22220</name>
</gene>
<evidence type="ECO:0000313" key="3">
    <source>
        <dbReference type="EMBL" id="RAG83431.1"/>
    </source>
</evidence>
<evidence type="ECO:0000256" key="1">
    <source>
        <dbReference type="ARBA" id="ARBA00005254"/>
    </source>
</evidence>
<dbReference type="GO" id="GO:0006635">
    <property type="term" value="P:fatty acid beta-oxidation"/>
    <property type="evidence" value="ECO:0007669"/>
    <property type="project" value="TreeGrafter"/>
</dbReference>
<dbReference type="RefSeq" id="WP_111503499.1">
    <property type="nucleotide sequence ID" value="NZ_QKYN01000087.1"/>
</dbReference>
<dbReference type="InterPro" id="IPR029045">
    <property type="entry name" value="ClpP/crotonase-like_dom_sf"/>
</dbReference>
<keyword evidence="2 3" id="KW-0456">Lyase</keyword>
<protein>
    <submittedName>
        <fullName evidence="3">Enoyl-CoA hydratase</fullName>
        <ecNumber evidence="3">4.2.1.17</ecNumber>
    </submittedName>
</protein>
<dbReference type="Gene3D" id="3.90.226.10">
    <property type="entry name" value="2-enoyl-CoA Hydratase, Chain A, domain 1"/>
    <property type="match status" value="1"/>
</dbReference>
<dbReference type="EC" id="4.2.1.17" evidence="3"/>
<evidence type="ECO:0000313" key="4">
    <source>
        <dbReference type="Proteomes" id="UP000248889"/>
    </source>
</evidence>
<sequence length="278" mass="29850">METSLATDTVLAERRGPVLVLTLNRPERLNAWTYALEDRYFDLLDQAEADPEVRAVVVTGTGRGFCAGADLEDLEAAGNADPETLAKLPARSRPRTRPLELRKPLIAAVNGAAAGLGLVEALYCDIRFAAPDAKLTTAFARRGLIAEYGIAWLLPRLVGASRAMDLLLSSRVVRGQEALAMGLVDFVVEPDGLLDAAVAYATELAEQCSPWSMQMIKGQVRRALDSGFAASVAEADALMLEGFARPDVREGVASYLERRAPAFPPLPAPEPHPQGDLT</sequence>
<dbReference type="OrthoDB" id="3473569at2"/>
<evidence type="ECO:0000256" key="2">
    <source>
        <dbReference type="ARBA" id="ARBA00023239"/>
    </source>
</evidence>
<comment type="similarity">
    <text evidence="1">Belongs to the enoyl-CoA hydratase/isomerase family.</text>
</comment>
<dbReference type="Pfam" id="PF00378">
    <property type="entry name" value="ECH_1"/>
    <property type="match status" value="1"/>
</dbReference>
<dbReference type="SUPFAM" id="SSF52096">
    <property type="entry name" value="ClpP/crotonase"/>
    <property type="match status" value="1"/>
</dbReference>